<dbReference type="EMBL" id="OV696690">
    <property type="protein sequence ID" value="CAH1265229.1"/>
    <property type="molecule type" value="Genomic_DNA"/>
</dbReference>
<keyword evidence="2" id="KW-0472">Membrane</keyword>
<gene>
    <name evidence="3" type="primary">Hypp3139</name>
    <name evidence="3" type="ORF">BLAG_LOCUS19282</name>
</gene>
<feature type="region of interest" description="Disordered" evidence="1">
    <location>
        <begin position="263"/>
        <end position="301"/>
    </location>
</feature>
<keyword evidence="2" id="KW-1133">Transmembrane helix</keyword>
<keyword evidence="4" id="KW-1185">Reference proteome</keyword>
<proteinExistence type="predicted"/>
<evidence type="ECO:0000256" key="1">
    <source>
        <dbReference type="SAM" id="MobiDB-lite"/>
    </source>
</evidence>
<protein>
    <submittedName>
        <fullName evidence="3">Hypp3139 protein</fullName>
    </submittedName>
</protein>
<feature type="transmembrane region" description="Helical" evidence="2">
    <location>
        <begin position="42"/>
        <end position="61"/>
    </location>
</feature>
<evidence type="ECO:0000313" key="3">
    <source>
        <dbReference type="EMBL" id="CAH1265229.1"/>
    </source>
</evidence>
<feature type="compositionally biased region" description="Polar residues" evidence="1">
    <location>
        <begin position="287"/>
        <end position="300"/>
    </location>
</feature>
<organism evidence="3 4">
    <name type="scientific">Branchiostoma lanceolatum</name>
    <name type="common">Common lancelet</name>
    <name type="synonym">Amphioxus lanceolatum</name>
    <dbReference type="NCBI Taxonomy" id="7740"/>
    <lineage>
        <taxon>Eukaryota</taxon>
        <taxon>Metazoa</taxon>
        <taxon>Chordata</taxon>
        <taxon>Cephalochordata</taxon>
        <taxon>Leptocardii</taxon>
        <taxon>Amphioxiformes</taxon>
        <taxon>Branchiostomatidae</taxon>
        <taxon>Branchiostoma</taxon>
    </lineage>
</organism>
<name>A0A8K0ET95_BRALA</name>
<dbReference type="AlphaFoldDB" id="A0A8K0ET95"/>
<reference evidence="3" key="1">
    <citation type="submission" date="2022-01" db="EMBL/GenBank/DDBJ databases">
        <authorList>
            <person name="Braso-Vives M."/>
        </authorList>
    </citation>
    <scope>NUCLEOTIDE SEQUENCE</scope>
</reference>
<sequence>MSRRARRGRHRNRRSPVATAPACTAFDKSDGRRRLGMFKSTVITVMFLWAMTTAVVVSIAVEHAANLPYKAWGDDYGPIGTPRHNLSERARVQLVFAEDNTQAHPLPDSMTPTDLFKDVLRACHRVAILDGEMEMSLFKWLERHLLDEVPENVDRPHTQIYTVQENGFEAWDFIPSGENHANNARVRTRRRVGVYTDVPHRENELKSLETKVGLKDDERDGAMDSVLTTDDNVNHWNNTRVPYKVISDMEATNIDEGRHHHIKVPTAPTEDGKLDRPGDTVPPDEISASNATRAETTELTPETDFSKNITRAENNDVKNADVGVEMDLLPPDETSVSNATHAAKMTELTPEIDASINIERKENSDVKTMDAAAEMDTVPPDETSASNAPPAEMAELTPETDCSINVNIAHSTNSDIKNPDAVAKNASVLLENDTDPSLHPSPEVAIVVVGALVVGSVAYSCMMQIA</sequence>
<evidence type="ECO:0000313" key="4">
    <source>
        <dbReference type="Proteomes" id="UP000838412"/>
    </source>
</evidence>
<dbReference type="Proteomes" id="UP000838412">
    <property type="component" value="Chromosome 5"/>
</dbReference>
<accession>A0A8K0ET95</accession>
<keyword evidence="2" id="KW-0812">Transmembrane</keyword>
<evidence type="ECO:0000256" key="2">
    <source>
        <dbReference type="SAM" id="Phobius"/>
    </source>
</evidence>
<feature type="region of interest" description="Disordered" evidence="1">
    <location>
        <begin position="376"/>
        <end position="397"/>
    </location>
</feature>